<dbReference type="Pfam" id="PF09090">
    <property type="entry name" value="MIF4G_like_2"/>
    <property type="match status" value="1"/>
</dbReference>
<dbReference type="GO" id="GO:0003729">
    <property type="term" value="F:mRNA binding"/>
    <property type="evidence" value="ECO:0007669"/>
    <property type="project" value="TreeGrafter"/>
</dbReference>
<dbReference type="SMART" id="SM00543">
    <property type="entry name" value="MIF4G"/>
    <property type="match status" value="1"/>
</dbReference>
<keyword evidence="10" id="KW-0539">Nucleus</keyword>
<sequence>MAASWRQLILRIGERCTAYGTLADGEEHIETCYAFVVRDLQDSESDILSWLMQCIEQLPHKIPLYGTLVGLLNTEDSDFAAKVVQVTREHIEEALASGDCNKLRVLIRFTAVLMSNNVIAPASLVEVLETLLSSAATTVDDEKGNPAWQPRADFYVFCIMASLPWAGIELLERAPEELERVMAGVEAYLSIRKPINDTCFSAIPSDNEDYLVDLWKRVKHCQENGWKVESVPRPHLAFEAKLVTCQTYDFGPVTCPDPPQAPDKITASSFGKQRQEAEQRFPQRLKRLVIFPLAKTDECMTPIDRFVIEEYLLDVLFYLNGRRKECAAYLAGLPVPFRYEYLMAETIFSQLFLLPKPPFKPIYYTIVIIDICKALPGAFPTVVAGAVRALFSKMGDLDIECRTRLINWFAHHLSNFQFVWPWKEWTDVADLPKWAPQRYFVQEVLEKQIRLAYYEKIKQSLEDVPKLVDLLPPKSLPYFKYTAENQDGCTESEMLLSTELTAMVKSKKTARDIQVWVEEKILPTFGQRSAIEIVVQTLFYLGAKSFTHMVTVLERYGQVLTKLATEESSQVFLIEEVSKVWQYSVQMTVIAIDRMMGYRIISNLSIVCWVFAPNNVDQFHISDYIWEVLRNAVSKTINRTADLRKDIESAQKTLDLAHGAASKANSNLQTAQSLLDSADTEEALAQATAKAEWAKSMVEKKRNEENSMQEALEAKEALLNRALKEQEGLFISIFQHFCSILSERLSKEPESESAMVGTEEDNPAAMDVDATSAENDKEGQKIELLTEESQWQAATVGQLCAVTRQYATEIWEHIDKLDEDVFSGSVHPLVLKTVNSCIRRA</sequence>
<protein>
    <recommendedName>
        <fullName evidence="4">Nuclear cap-binding protein subunit 1</fullName>
    </recommendedName>
    <alternativeName>
        <fullName evidence="11">80 kDa nuclear cap-binding protein</fullName>
    </alternativeName>
</protein>
<dbReference type="GO" id="GO:0006406">
    <property type="term" value="P:mRNA export from nucleus"/>
    <property type="evidence" value="ECO:0007669"/>
    <property type="project" value="InterPro"/>
</dbReference>
<name>A0A9D4UQJ8_ADICA</name>
<comment type="similarity">
    <text evidence="3">Belongs to the NCBP1 family.</text>
</comment>
<evidence type="ECO:0000256" key="3">
    <source>
        <dbReference type="ARBA" id="ARBA00007413"/>
    </source>
</evidence>
<evidence type="ECO:0000256" key="13">
    <source>
        <dbReference type="SAM" id="Coils"/>
    </source>
</evidence>
<dbReference type="FunFam" id="1.25.40.180:FF:000040">
    <property type="entry name" value="Nuclear cap-binding protein subunit 1"/>
    <property type="match status" value="1"/>
</dbReference>
<keyword evidence="7" id="KW-0506">mRNA capping</keyword>
<dbReference type="GO" id="GO:0000184">
    <property type="term" value="P:nuclear-transcribed mRNA catabolic process, nonsense-mediated decay"/>
    <property type="evidence" value="ECO:0007669"/>
    <property type="project" value="TreeGrafter"/>
</dbReference>
<dbReference type="GO" id="GO:0000339">
    <property type="term" value="F:RNA cap binding"/>
    <property type="evidence" value="ECO:0007669"/>
    <property type="project" value="InterPro"/>
</dbReference>
<dbReference type="InterPro" id="IPR015174">
    <property type="entry name" value="MIF4G-like_typ-2"/>
</dbReference>
<dbReference type="Pfam" id="PF09088">
    <property type="entry name" value="MIF4G_like"/>
    <property type="match status" value="1"/>
</dbReference>
<keyword evidence="13" id="KW-0175">Coiled coil</keyword>
<dbReference type="EMBL" id="JABFUD020000012">
    <property type="protein sequence ID" value="KAI5071984.1"/>
    <property type="molecule type" value="Genomic_DNA"/>
</dbReference>
<evidence type="ECO:0000256" key="6">
    <source>
        <dbReference type="ARBA" id="ARBA00022664"/>
    </source>
</evidence>
<reference evidence="15" key="1">
    <citation type="submission" date="2021-01" db="EMBL/GenBank/DDBJ databases">
        <title>Adiantum capillus-veneris genome.</title>
        <authorList>
            <person name="Fang Y."/>
            <person name="Liao Q."/>
        </authorList>
    </citation>
    <scope>NUCLEOTIDE SEQUENCE</scope>
    <source>
        <strain evidence="15">H3</strain>
        <tissue evidence="15">Leaf</tissue>
    </source>
</reference>
<dbReference type="PANTHER" id="PTHR12412:SF2">
    <property type="entry name" value="NUCLEAR CAP-BINDING PROTEIN SUBUNIT 1"/>
    <property type="match status" value="1"/>
</dbReference>
<dbReference type="InterPro" id="IPR015172">
    <property type="entry name" value="MIF4G-like_typ-1"/>
</dbReference>
<gene>
    <name evidence="15" type="ORF">GOP47_0012090</name>
</gene>
<comment type="subcellular location">
    <subcellularLocation>
        <location evidence="2">Cytoplasm</location>
    </subcellularLocation>
    <subcellularLocation>
        <location evidence="1">Nucleus</location>
    </subcellularLocation>
</comment>
<dbReference type="GO" id="GO:0006370">
    <property type="term" value="P:7-methylguanosine mRNA capping"/>
    <property type="evidence" value="ECO:0007669"/>
    <property type="project" value="UniProtKB-KW"/>
</dbReference>
<dbReference type="SUPFAM" id="SSF48371">
    <property type="entry name" value="ARM repeat"/>
    <property type="match status" value="3"/>
</dbReference>
<evidence type="ECO:0000256" key="10">
    <source>
        <dbReference type="ARBA" id="ARBA00023242"/>
    </source>
</evidence>
<feature type="domain" description="MIF4G" evidence="14">
    <location>
        <begin position="6"/>
        <end position="222"/>
    </location>
</feature>
<dbReference type="GO" id="GO:0005846">
    <property type="term" value="C:nuclear cap binding complex"/>
    <property type="evidence" value="ECO:0007669"/>
    <property type="project" value="InterPro"/>
</dbReference>
<evidence type="ECO:0000256" key="11">
    <source>
        <dbReference type="ARBA" id="ARBA00030965"/>
    </source>
</evidence>
<evidence type="ECO:0000256" key="5">
    <source>
        <dbReference type="ARBA" id="ARBA00022490"/>
    </source>
</evidence>
<dbReference type="GO" id="GO:0031047">
    <property type="term" value="P:regulatory ncRNA-mediated gene silencing"/>
    <property type="evidence" value="ECO:0007669"/>
    <property type="project" value="UniProtKB-KW"/>
</dbReference>
<evidence type="ECO:0000256" key="9">
    <source>
        <dbReference type="ARBA" id="ARBA00023187"/>
    </source>
</evidence>
<keyword evidence="9" id="KW-0508">mRNA splicing</keyword>
<evidence type="ECO:0000256" key="12">
    <source>
        <dbReference type="ARBA" id="ARBA00063743"/>
    </source>
</evidence>
<keyword evidence="16" id="KW-1185">Reference proteome</keyword>
<dbReference type="GO" id="GO:0005634">
    <property type="term" value="C:nucleus"/>
    <property type="evidence" value="ECO:0007669"/>
    <property type="project" value="UniProtKB-SubCell"/>
</dbReference>
<evidence type="ECO:0000256" key="8">
    <source>
        <dbReference type="ARBA" id="ARBA00023158"/>
    </source>
</evidence>
<dbReference type="OrthoDB" id="10252707at2759"/>
<dbReference type="InterPro" id="IPR003890">
    <property type="entry name" value="MIF4G-like_typ-3"/>
</dbReference>
<dbReference type="Pfam" id="PF02854">
    <property type="entry name" value="MIF4G"/>
    <property type="match status" value="1"/>
</dbReference>
<dbReference type="Gene3D" id="1.25.40.180">
    <property type="match status" value="3"/>
</dbReference>
<dbReference type="Proteomes" id="UP000886520">
    <property type="component" value="Chromosome 12"/>
</dbReference>
<evidence type="ECO:0000313" key="16">
    <source>
        <dbReference type="Proteomes" id="UP000886520"/>
    </source>
</evidence>
<dbReference type="GO" id="GO:0005737">
    <property type="term" value="C:cytoplasm"/>
    <property type="evidence" value="ECO:0007669"/>
    <property type="project" value="UniProtKB-SubCell"/>
</dbReference>
<organism evidence="15 16">
    <name type="scientific">Adiantum capillus-veneris</name>
    <name type="common">Maidenhair fern</name>
    <dbReference type="NCBI Taxonomy" id="13818"/>
    <lineage>
        <taxon>Eukaryota</taxon>
        <taxon>Viridiplantae</taxon>
        <taxon>Streptophyta</taxon>
        <taxon>Embryophyta</taxon>
        <taxon>Tracheophyta</taxon>
        <taxon>Polypodiopsida</taxon>
        <taxon>Polypodiidae</taxon>
        <taxon>Polypodiales</taxon>
        <taxon>Pteridineae</taxon>
        <taxon>Pteridaceae</taxon>
        <taxon>Vittarioideae</taxon>
        <taxon>Adiantum</taxon>
    </lineage>
</organism>
<dbReference type="PANTHER" id="PTHR12412">
    <property type="entry name" value="CAP BINDING PROTEIN"/>
    <property type="match status" value="1"/>
</dbReference>
<dbReference type="InterPro" id="IPR016024">
    <property type="entry name" value="ARM-type_fold"/>
</dbReference>
<evidence type="ECO:0000259" key="14">
    <source>
        <dbReference type="SMART" id="SM00543"/>
    </source>
</evidence>
<evidence type="ECO:0000256" key="7">
    <source>
        <dbReference type="ARBA" id="ARBA00023042"/>
    </source>
</evidence>
<comment type="subunit">
    <text evidence="12">Component of the nuclear cap-binding complex (CBC), a heterodimer composed of ABH1/CBP80 and CBP20 that interacts with m7GpppG-capped RNA.</text>
</comment>
<evidence type="ECO:0000313" key="15">
    <source>
        <dbReference type="EMBL" id="KAI5071984.1"/>
    </source>
</evidence>
<evidence type="ECO:0000256" key="4">
    <source>
        <dbReference type="ARBA" id="ARBA00019879"/>
    </source>
</evidence>
<dbReference type="AlphaFoldDB" id="A0A9D4UQJ8"/>
<comment type="caution">
    <text evidence="15">The sequence shown here is derived from an EMBL/GenBank/DDBJ whole genome shotgun (WGS) entry which is preliminary data.</text>
</comment>
<keyword evidence="8" id="KW-0943">RNA-mediated gene silencing</keyword>
<evidence type="ECO:0000256" key="2">
    <source>
        <dbReference type="ARBA" id="ARBA00004496"/>
    </source>
</evidence>
<feature type="coiled-coil region" evidence="13">
    <location>
        <begin position="694"/>
        <end position="725"/>
    </location>
</feature>
<keyword evidence="6" id="KW-0507">mRNA processing</keyword>
<dbReference type="InterPro" id="IPR027159">
    <property type="entry name" value="CBP80"/>
</dbReference>
<dbReference type="FunFam" id="1.25.40.180:FF:000029">
    <property type="entry name" value="Nuclear cap-binding protein"/>
    <property type="match status" value="1"/>
</dbReference>
<accession>A0A9D4UQJ8</accession>
<proteinExistence type="inferred from homology"/>
<dbReference type="GO" id="GO:0008380">
    <property type="term" value="P:RNA splicing"/>
    <property type="evidence" value="ECO:0007669"/>
    <property type="project" value="UniProtKB-KW"/>
</dbReference>
<keyword evidence="5" id="KW-0963">Cytoplasm</keyword>
<evidence type="ECO:0000256" key="1">
    <source>
        <dbReference type="ARBA" id="ARBA00004123"/>
    </source>
</evidence>